<reference evidence="3 4" key="1">
    <citation type="submission" date="2022-09" db="EMBL/GenBank/DDBJ databases">
        <authorList>
            <person name="Palmer J.M."/>
        </authorList>
    </citation>
    <scope>NUCLEOTIDE SEQUENCE [LARGE SCALE GENOMIC DNA]</scope>
    <source>
        <strain evidence="3 4">DSM 7382</strain>
    </source>
</reference>
<sequence length="384" mass="42948">MDEAGTSTRRSTRSKVAPTKQPKTLVAEQKSKKASTAGTKRKLQDSAEKAENQLESLLTDSKSPITTMNIFDIVNYENLICLSEESQRKLCALLPPTALTTYQPQIDPTHPSHTNKSQGEDAMDVDSNALIPERSMLTLDPCVFTSSFFQSAALTFQDHLYSSWFSRKAKETDEKCAQGLQDGTMHAEWKDEAWERNNDVLVLSRNTHDTDLASLARRSLIQEGDVIVYERRFVNGSTIVEKDLLVRSVNPKSSAITLLLQPSVAKNLPPAMLVIGPSDPRPPILTMEGILSSVELEDEVLETDGRISRTDRYTAVQEDVVSKRISDGTEDPSNTVAHVMSTKAAKSLSVWRWRDEMRGELELQMIQERGGRERLGTVYHLRNL</sequence>
<dbReference type="Pfam" id="PF13919">
    <property type="entry name" value="ASXH"/>
    <property type="match status" value="1"/>
</dbReference>
<evidence type="ECO:0000259" key="2">
    <source>
        <dbReference type="Pfam" id="PF13919"/>
    </source>
</evidence>
<gene>
    <name evidence="3" type="ORF">QCA50_001038</name>
</gene>
<proteinExistence type="predicted"/>
<feature type="compositionally biased region" description="Polar residues" evidence="1">
    <location>
        <begin position="102"/>
        <end position="117"/>
    </location>
</feature>
<feature type="region of interest" description="Disordered" evidence="1">
    <location>
        <begin position="102"/>
        <end position="121"/>
    </location>
</feature>
<evidence type="ECO:0000313" key="3">
    <source>
        <dbReference type="EMBL" id="KAK7696384.1"/>
    </source>
</evidence>
<feature type="domain" description="ASX DEUBAD" evidence="2">
    <location>
        <begin position="45"/>
        <end position="197"/>
    </location>
</feature>
<organism evidence="3 4">
    <name type="scientific">Cerrena zonata</name>
    <dbReference type="NCBI Taxonomy" id="2478898"/>
    <lineage>
        <taxon>Eukaryota</taxon>
        <taxon>Fungi</taxon>
        <taxon>Dikarya</taxon>
        <taxon>Basidiomycota</taxon>
        <taxon>Agaricomycotina</taxon>
        <taxon>Agaricomycetes</taxon>
        <taxon>Polyporales</taxon>
        <taxon>Cerrenaceae</taxon>
        <taxon>Cerrena</taxon>
    </lineage>
</organism>
<dbReference type="EMBL" id="JASBNA010000001">
    <property type="protein sequence ID" value="KAK7696384.1"/>
    <property type="molecule type" value="Genomic_DNA"/>
</dbReference>
<accession>A0AAW0H0R8</accession>
<evidence type="ECO:0000313" key="4">
    <source>
        <dbReference type="Proteomes" id="UP001385951"/>
    </source>
</evidence>
<evidence type="ECO:0000256" key="1">
    <source>
        <dbReference type="SAM" id="MobiDB-lite"/>
    </source>
</evidence>
<feature type="region of interest" description="Disordered" evidence="1">
    <location>
        <begin position="1"/>
        <end position="48"/>
    </location>
</feature>
<dbReference type="AlphaFoldDB" id="A0AAW0H0R8"/>
<dbReference type="Proteomes" id="UP001385951">
    <property type="component" value="Unassembled WGS sequence"/>
</dbReference>
<comment type="caution">
    <text evidence="3">The sequence shown here is derived from an EMBL/GenBank/DDBJ whole genome shotgun (WGS) entry which is preliminary data.</text>
</comment>
<protein>
    <recommendedName>
        <fullName evidence="2">ASX DEUBAD domain-containing protein</fullName>
    </recommendedName>
</protein>
<dbReference type="InterPro" id="IPR028020">
    <property type="entry name" value="ASX_DEUBAD_dom"/>
</dbReference>
<name>A0AAW0H0R8_9APHY</name>
<keyword evidence="4" id="KW-1185">Reference proteome</keyword>